<organism evidence="9 10">
    <name type="scientific">Gottschalkia purinilytica</name>
    <name type="common">Clostridium purinilyticum</name>
    <dbReference type="NCBI Taxonomy" id="1503"/>
    <lineage>
        <taxon>Bacteria</taxon>
        <taxon>Bacillati</taxon>
        <taxon>Bacillota</taxon>
        <taxon>Tissierellia</taxon>
        <taxon>Tissierellales</taxon>
        <taxon>Gottschalkiaceae</taxon>
        <taxon>Gottschalkia</taxon>
    </lineage>
</organism>
<dbReference type="GO" id="GO:0005524">
    <property type="term" value="F:ATP binding"/>
    <property type="evidence" value="ECO:0007669"/>
    <property type="project" value="UniProtKB-KW"/>
</dbReference>
<dbReference type="GO" id="GO:0005737">
    <property type="term" value="C:cytoplasm"/>
    <property type="evidence" value="ECO:0007669"/>
    <property type="project" value="TreeGrafter"/>
</dbReference>
<keyword evidence="10" id="KW-1185">Reference proteome</keyword>
<keyword evidence="9" id="KW-0808">Transferase</keyword>
<dbReference type="Pfam" id="PF10437">
    <property type="entry name" value="Lip_prot_lig_C"/>
    <property type="match status" value="1"/>
</dbReference>
<dbReference type="GO" id="GO:0017118">
    <property type="term" value="F:lipoyltransferase activity"/>
    <property type="evidence" value="ECO:0007669"/>
    <property type="project" value="TreeGrafter"/>
</dbReference>
<dbReference type="AlphaFoldDB" id="A0A0L0WCL7"/>
<dbReference type="Pfam" id="PF21948">
    <property type="entry name" value="LplA-B_cat"/>
    <property type="match status" value="1"/>
</dbReference>
<evidence type="ECO:0000256" key="6">
    <source>
        <dbReference type="ARBA" id="ARBA00022840"/>
    </source>
</evidence>
<reference evidence="10" key="1">
    <citation type="submission" date="2015-07" db="EMBL/GenBank/DDBJ databases">
        <title>Draft genome sequence of the purine-degrading Gottschalkia purinilyticum DSM 1384 (formerly Clostridium purinilyticum).</title>
        <authorList>
            <person name="Poehlein A."/>
            <person name="Schiel-Bengelsdorf B."/>
            <person name="Bengelsdorf F.R."/>
            <person name="Daniel R."/>
            <person name="Duerre P."/>
        </authorList>
    </citation>
    <scope>NUCLEOTIDE SEQUENCE [LARGE SCALE GENOMIC DNA]</scope>
    <source>
        <strain evidence="10">DSM 1384</strain>
    </source>
</reference>
<comment type="pathway">
    <text evidence="1">Protein modification; protein lipoylation via exogenous pathway; protein N(6)-(lipoyl)lysine from lipoate: step 2/2.</text>
</comment>
<dbReference type="PROSITE" id="PS51733">
    <property type="entry name" value="BPL_LPL_CATALYTIC"/>
    <property type="match status" value="1"/>
</dbReference>
<name>A0A0L0WCL7_GOTPU</name>
<comment type="pathway">
    <text evidence="2">Protein modification; protein lipoylation via exogenous pathway; protein N(6)-(lipoyl)lysine from lipoate: step 1/2.</text>
</comment>
<keyword evidence="4 9" id="KW-0436">Ligase</keyword>
<dbReference type="STRING" id="1503.CLPU_4c02580"/>
<protein>
    <recommendedName>
        <fullName evidence="3">lipoate--protein ligase</fullName>
        <ecNumber evidence="3">6.3.1.20</ecNumber>
    </recommendedName>
</protein>
<dbReference type="InterPro" id="IPR045864">
    <property type="entry name" value="aa-tRNA-synth_II/BPL/LPL"/>
</dbReference>
<comment type="catalytic activity">
    <reaction evidence="7">
        <text>L-lysyl-[lipoyl-carrier protein] + (R)-lipoate + ATP = N(6)-[(R)-lipoyl]-L-lysyl-[lipoyl-carrier protein] + AMP + diphosphate + H(+)</text>
        <dbReference type="Rhea" id="RHEA:49288"/>
        <dbReference type="Rhea" id="RHEA-COMP:10500"/>
        <dbReference type="Rhea" id="RHEA-COMP:10502"/>
        <dbReference type="ChEBI" id="CHEBI:15378"/>
        <dbReference type="ChEBI" id="CHEBI:29969"/>
        <dbReference type="ChEBI" id="CHEBI:30616"/>
        <dbReference type="ChEBI" id="CHEBI:33019"/>
        <dbReference type="ChEBI" id="CHEBI:83088"/>
        <dbReference type="ChEBI" id="CHEBI:83099"/>
        <dbReference type="ChEBI" id="CHEBI:456215"/>
        <dbReference type="EC" id="6.3.1.20"/>
    </reaction>
</comment>
<dbReference type="RefSeq" id="WP_050354780.1">
    <property type="nucleotide sequence ID" value="NZ_LGSS01000004.1"/>
</dbReference>
<dbReference type="Gene3D" id="3.30.390.50">
    <property type="entry name" value="CO dehydrogenase flavoprotein, C-terminal domain"/>
    <property type="match status" value="1"/>
</dbReference>
<dbReference type="GO" id="GO:0016979">
    <property type="term" value="F:lipoate-protein ligase activity"/>
    <property type="evidence" value="ECO:0007669"/>
    <property type="project" value="UniProtKB-EC"/>
</dbReference>
<keyword evidence="5" id="KW-0547">Nucleotide-binding</keyword>
<evidence type="ECO:0000256" key="3">
    <source>
        <dbReference type="ARBA" id="ARBA00012367"/>
    </source>
</evidence>
<dbReference type="EMBL" id="LGSS01000004">
    <property type="protein sequence ID" value="KNF09212.1"/>
    <property type="molecule type" value="Genomic_DNA"/>
</dbReference>
<sequence>MLFIRNDSKNPYYNLALEEYALKNLHLNDDFLILWQNAHTVVVGRNQNTIEEVNSKYVKENDVNVVRRMSGGGAVYHDLGNLNYTFITRSDDNSKNNFVKFTKPVIDALETLDVHAEFSGRNDITIDGKKISGNAQYYYQDRMLHHGTILFDVNSDILKDVLNVKLDKIASKGIKSVKSRVTNICQHLKEKITIEELKNILLKFILETNDISIKEYILSPSDIDNINKLMEEKYSTWEWNYGESPKFELQKSKRYEGGSIDLRLNVKEGNITAFKIYGDFFGRKDVSELEKLIINKNFEEDSIRNVFKDIDITDYFYNITIDNFIDCMFY</sequence>
<evidence type="ECO:0000256" key="1">
    <source>
        <dbReference type="ARBA" id="ARBA00005085"/>
    </source>
</evidence>
<gene>
    <name evidence="9" type="primary">lplJ</name>
    <name evidence="9" type="ORF">CLPU_4c02580</name>
</gene>
<dbReference type="FunFam" id="3.30.930.10:FF:000072">
    <property type="entry name" value="Lipoate--protein ligase"/>
    <property type="match status" value="1"/>
</dbReference>
<feature type="domain" description="BPL/LPL catalytic" evidence="8">
    <location>
        <begin position="26"/>
        <end position="213"/>
    </location>
</feature>
<evidence type="ECO:0000256" key="4">
    <source>
        <dbReference type="ARBA" id="ARBA00022598"/>
    </source>
</evidence>
<keyword evidence="9" id="KW-0548">Nucleotidyltransferase</keyword>
<dbReference type="NCBIfam" id="TIGR00545">
    <property type="entry name" value="lipoyltrans"/>
    <property type="match status" value="1"/>
</dbReference>
<dbReference type="PATRIC" id="fig|1503.3.peg.2488"/>
<dbReference type="PANTHER" id="PTHR12561:SF3">
    <property type="entry name" value="LIPOYLTRANSFERASE 1, MITOCHONDRIAL"/>
    <property type="match status" value="1"/>
</dbReference>
<evidence type="ECO:0000259" key="8">
    <source>
        <dbReference type="PROSITE" id="PS51733"/>
    </source>
</evidence>
<dbReference type="CDD" id="cd16443">
    <property type="entry name" value="LplA"/>
    <property type="match status" value="1"/>
</dbReference>
<dbReference type="Gene3D" id="3.30.930.10">
    <property type="entry name" value="Bira Bifunctional Protein, Domain 2"/>
    <property type="match status" value="1"/>
</dbReference>
<dbReference type="Proteomes" id="UP000037267">
    <property type="component" value="Unassembled WGS sequence"/>
</dbReference>
<evidence type="ECO:0000313" key="10">
    <source>
        <dbReference type="Proteomes" id="UP000037267"/>
    </source>
</evidence>
<evidence type="ECO:0000256" key="5">
    <source>
        <dbReference type="ARBA" id="ARBA00022741"/>
    </source>
</evidence>
<accession>A0A0L0WCL7</accession>
<dbReference type="UniPathway" id="UPA00537">
    <property type="reaction ID" value="UER00594"/>
</dbReference>
<dbReference type="InterPro" id="IPR004562">
    <property type="entry name" value="LipoylTrfase_LipoateP_Ligase"/>
</dbReference>
<evidence type="ECO:0000313" key="9">
    <source>
        <dbReference type="EMBL" id="KNF09212.1"/>
    </source>
</evidence>
<dbReference type="OrthoDB" id="9788148at2"/>
<evidence type="ECO:0000256" key="7">
    <source>
        <dbReference type="ARBA" id="ARBA00048037"/>
    </source>
</evidence>
<dbReference type="GO" id="GO:0009249">
    <property type="term" value="P:protein lipoylation"/>
    <property type="evidence" value="ECO:0007669"/>
    <property type="project" value="InterPro"/>
</dbReference>
<dbReference type="InterPro" id="IPR019491">
    <property type="entry name" value="Lipoate_protein_ligase_C"/>
</dbReference>
<dbReference type="InterPro" id="IPR004143">
    <property type="entry name" value="BPL_LPL_catalytic"/>
</dbReference>
<dbReference type="SUPFAM" id="SSF82649">
    <property type="entry name" value="SufE/NifU"/>
    <property type="match status" value="1"/>
</dbReference>
<dbReference type="PANTHER" id="PTHR12561">
    <property type="entry name" value="LIPOATE-PROTEIN LIGASE"/>
    <property type="match status" value="1"/>
</dbReference>
<dbReference type="SUPFAM" id="SSF55681">
    <property type="entry name" value="Class II aaRS and biotin synthetases"/>
    <property type="match status" value="1"/>
</dbReference>
<dbReference type="EC" id="6.3.1.20" evidence="3"/>
<proteinExistence type="predicted"/>
<keyword evidence="6" id="KW-0067">ATP-binding</keyword>
<evidence type="ECO:0000256" key="2">
    <source>
        <dbReference type="ARBA" id="ARBA00005124"/>
    </source>
</evidence>
<comment type="caution">
    <text evidence="9">The sequence shown here is derived from an EMBL/GenBank/DDBJ whole genome shotgun (WGS) entry which is preliminary data.</text>
</comment>